<proteinExistence type="inferred from homology"/>
<feature type="domain" description="Enoyl reductase (ER)" evidence="7">
    <location>
        <begin position="13"/>
        <end position="375"/>
    </location>
</feature>
<evidence type="ECO:0000256" key="2">
    <source>
        <dbReference type="ARBA" id="ARBA00008072"/>
    </source>
</evidence>
<dbReference type="Pfam" id="PF08240">
    <property type="entry name" value="ADH_N"/>
    <property type="match status" value="1"/>
</dbReference>
<dbReference type="SUPFAM" id="SSF51735">
    <property type="entry name" value="NAD(P)-binding Rossmann-fold domains"/>
    <property type="match status" value="1"/>
</dbReference>
<keyword evidence="9" id="KW-1185">Reference proteome</keyword>
<dbReference type="PROSITE" id="PS00059">
    <property type="entry name" value="ADH_ZINC"/>
    <property type="match status" value="1"/>
</dbReference>
<evidence type="ECO:0000313" key="9">
    <source>
        <dbReference type="Proteomes" id="UP001500213"/>
    </source>
</evidence>
<dbReference type="Proteomes" id="UP001500213">
    <property type="component" value="Unassembled WGS sequence"/>
</dbReference>
<dbReference type="InterPro" id="IPR036291">
    <property type="entry name" value="NAD(P)-bd_dom_sf"/>
</dbReference>
<evidence type="ECO:0000256" key="4">
    <source>
        <dbReference type="ARBA" id="ARBA00022833"/>
    </source>
</evidence>
<comment type="caution">
    <text evidence="8">The sequence shown here is derived from an EMBL/GenBank/DDBJ whole genome shotgun (WGS) entry which is preliminary data.</text>
</comment>
<evidence type="ECO:0000256" key="3">
    <source>
        <dbReference type="ARBA" id="ARBA00022723"/>
    </source>
</evidence>
<dbReference type="InterPro" id="IPR020843">
    <property type="entry name" value="ER"/>
</dbReference>
<dbReference type="Gene3D" id="3.40.50.720">
    <property type="entry name" value="NAD(P)-binding Rossmann-like Domain"/>
    <property type="match status" value="1"/>
</dbReference>
<evidence type="ECO:0000256" key="6">
    <source>
        <dbReference type="RuleBase" id="RU361277"/>
    </source>
</evidence>
<dbReference type="Pfam" id="PF00107">
    <property type="entry name" value="ADH_zinc_N"/>
    <property type="match status" value="1"/>
</dbReference>
<dbReference type="InterPro" id="IPR013149">
    <property type="entry name" value="ADH-like_C"/>
</dbReference>
<keyword evidence="5" id="KW-0560">Oxidoreductase</keyword>
<accession>A0ABP8B021</accession>
<dbReference type="InterPro" id="IPR011032">
    <property type="entry name" value="GroES-like_sf"/>
</dbReference>
<dbReference type="EMBL" id="BAABBX010000017">
    <property type="protein sequence ID" value="GAA4194671.1"/>
    <property type="molecule type" value="Genomic_DNA"/>
</dbReference>
<gene>
    <name evidence="8" type="ORF">GCM10022288_30400</name>
</gene>
<keyword evidence="4 6" id="KW-0862">Zinc</keyword>
<dbReference type="Gene3D" id="3.90.180.10">
    <property type="entry name" value="Medium-chain alcohol dehydrogenases, catalytic domain"/>
    <property type="match status" value="1"/>
</dbReference>
<organism evidence="8 9">
    <name type="scientific">Gryllotalpicola kribbensis</name>
    <dbReference type="NCBI Taxonomy" id="993084"/>
    <lineage>
        <taxon>Bacteria</taxon>
        <taxon>Bacillati</taxon>
        <taxon>Actinomycetota</taxon>
        <taxon>Actinomycetes</taxon>
        <taxon>Micrococcales</taxon>
        <taxon>Microbacteriaceae</taxon>
        <taxon>Gryllotalpicola</taxon>
    </lineage>
</organism>
<reference evidence="9" key="1">
    <citation type="journal article" date="2019" name="Int. J. Syst. Evol. Microbiol.">
        <title>The Global Catalogue of Microorganisms (GCM) 10K type strain sequencing project: providing services to taxonomists for standard genome sequencing and annotation.</title>
        <authorList>
            <consortium name="The Broad Institute Genomics Platform"/>
            <consortium name="The Broad Institute Genome Sequencing Center for Infectious Disease"/>
            <person name="Wu L."/>
            <person name="Ma J."/>
        </authorList>
    </citation>
    <scope>NUCLEOTIDE SEQUENCE [LARGE SCALE GENOMIC DNA]</scope>
    <source>
        <strain evidence="9">JCM 17593</strain>
    </source>
</reference>
<sequence>MTAIRAAVLRAPGRPPAIEQVELAAPRDSEIVVRIEAAGVCHSDYHYMTGDLTAPLPLVLGHEGAGIVEELGPRASGRIRVGDRVALLWRPRCGVCEACVSGNPVLCELGKVQAATGGLPDGTSRLSLPVDSGGAADGTALHHLMGVSCFAEKVVVNENAAVVVPDGVPPEVAAISACAVITGVGAVLNVVEFAAGRPLLVIGAGGVGLSAVMGAALTGAHPVIVVDVDDRKLELARELGAAIAINGRETDATAAVLAATGGRGVDWAIEAIGRPATLRQALDCTAAGGAVVAVGLGSADTEFAVPLNQLVQRQKRVIGSLYGSSNPPIDLPRIFQLYLAGRLPIDRLLGERLPLDEVAAAYEHLVSGAVGRGILVP</sequence>
<dbReference type="SMART" id="SM00829">
    <property type="entry name" value="PKS_ER"/>
    <property type="match status" value="1"/>
</dbReference>
<evidence type="ECO:0000256" key="5">
    <source>
        <dbReference type="ARBA" id="ARBA00023002"/>
    </source>
</evidence>
<dbReference type="PANTHER" id="PTHR43350:SF21">
    <property type="entry name" value="S-NITROSOMYCOTHIOL REDUCTASE MSCR"/>
    <property type="match status" value="1"/>
</dbReference>
<name>A0ABP8B021_9MICO</name>
<keyword evidence="3 6" id="KW-0479">Metal-binding</keyword>
<protein>
    <submittedName>
        <fullName evidence="8">Zinc-dependent alcohol dehydrogenase family protein</fullName>
    </submittedName>
</protein>
<comment type="cofactor">
    <cofactor evidence="1 6">
        <name>Zn(2+)</name>
        <dbReference type="ChEBI" id="CHEBI:29105"/>
    </cofactor>
</comment>
<dbReference type="InterPro" id="IPR013154">
    <property type="entry name" value="ADH-like_N"/>
</dbReference>
<evidence type="ECO:0000259" key="7">
    <source>
        <dbReference type="SMART" id="SM00829"/>
    </source>
</evidence>
<comment type="similarity">
    <text evidence="2 6">Belongs to the zinc-containing alcohol dehydrogenase family.</text>
</comment>
<dbReference type="SUPFAM" id="SSF50129">
    <property type="entry name" value="GroES-like"/>
    <property type="match status" value="1"/>
</dbReference>
<evidence type="ECO:0000313" key="8">
    <source>
        <dbReference type="EMBL" id="GAA4194671.1"/>
    </source>
</evidence>
<evidence type="ECO:0000256" key="1">
    <source>
        <dbReference type="ARBA" id="ARBA00001947"/>
    </source>
</evidence>
<dbReference type="RefSeq" id="WP_344778459.1">
    <property type="nucleotide sequence ID" value="NZ_BAABBX010000017.1"/>
</dbReference>
<dbReference type="InterPro" id="IPR002328">
    <property type="entry name" value="ADH_Zn_CS"/>
</dbReference>
<dbReference type="PANTHER" id="PTHR43350">
    <property type="entry name" value="NAD-DEPENDENT ALCOHOL DEHYDROGENASE"/>
    <property type="match status" value="1"/>
</dbReference>